<sequence>MENESKFFKLLEKYIMGPLGKMAQFQVVRAIMGAGVAAIPFTIVGSMFLVFNVIPQTFTFLEPFFESTFFKFSDLYMLANTATMGVLALYFNLALGYEYAQIIADDEDLDLNGLSGSLLSLFAFLMAIPQLVFEDGAIQLVNTMTEDTTIVNGWQMSGSGVERFGTVGIFTGIIMAIVAVNLYKLCVKKNWIVRLPEEVPEGVARAFTALIPSFVVAFTILIINAIFVLLGTDIFQVVEIPFGFVTNLTNNVFGVMVIYFIIHALWLVGIHGANIIMSLLQPITLANMAINAAGNQGIFPLAGEFNNAYVTVGGSGATLLLTFYLAYMAKSKQLSAIGKASLIPSIFNINEPLIFGLPIIYNPYLAIPFLLAPMVVSAIAFLTIQFGLVSPMIALLPWPSPVGIGAFIGTGGDWRAAVLSIIVVVIAGLIYLPFIRVYDQKLVAEEQENVE</sequence>
<dbReference type="GO" id="GO:0005886">
    <property type="term" value="C:plasma membrane"/>
    <property type="evidence" value="ECO:0007669"/>
    <property type="project" value="UniProtKB-SubCell"/>
</dbReference>
<evidence type="ECO:0000256" key="8">
    <source>
        <dbReference type="ARBA" id="ARBA00023136"/>
    </source>
</evidence>
<dbReference type="Pfam" id="PF02378">
    <property type="entry name" value="PTS_EIIC"/>
    <property type="match status" value="1"/>
</dbReference>
<dbReference type="GO" id="GO:1901264">
    <property type="term" value="P:carbohydrate derivative transport"/>
    <property type="evidence" value="ECO:0007669"/>
    <property type="project" value="TreeGrafter"/>
</dbReference>
<reference evidence="10 11" key="1">
    <citation type="submission" date="2017-03" db="EMBL/GenBank/DDBJ databases">
        <title>wgs assembly of Dolosigranulum pigrum KPL CDC strains.</title>
        <authorList>
            <person name="Brugger S.D."/>
            <person name="Pettigrew M."/>
            <person name="Kong Y."/>
            <person name="Lemon K.P."/>
        </authorList>
    </citation>
    <scope>NUCLEOTIDE SEQUENCE [LARGE SCALE GENOMIC DNA]</scope>
    <source>
        <strain evidence="10 11">KPL1931_CDC4294-98</strain>
    </source>
</reference>
<organism evidence="10 11">
    <name type="scientific">Dolosigranulum pigrum</name>
    <dbReference type="NCBI Taxonomy" id="29394"/>
    <lineage>
        <taxon>Bacteria</taxon>
        <taxon>Bacillati</taxon>
        <taxon>Bacillota</taxon>
        <taxon>Bacilli</taxon>
        <taxon>Lactobacillales</taxon>
        <taxon>Carnobacteriaceae</taxon>
        <taxon>Dolosigranulum</taxon>
    </lineage>
</organism>
<dbReference type="EMBL" id="NAQV01000003">
    <property type="protein sequence ID" value="RAN65021.1"/>
    <property type="molecule type" value="Genomic_DNA"/>
</dbReference>
<gene>
    <name evidence="10" type="ORF">B8A44_01250</name>
</gene>
<dbReference type="InterPro" id="IPR004796">
    <property type="entry name" value="PTS_IIC_cello"/>
</dbReference>
<dbReference type="InterPro" id="IPR003352">
    <property type="entry name" value="PTS_EIIC"/>
</dbReference>
<evidence type="ECO:0000256" key="1">
    <source>
        <dbReference type="ARBA" id="ARBA00004651"/>
    </source>
</evidence>
<dbReference type="PIRSF" id="PIRSF006351">
    <property type="entry name" value="PTS_EIIC-Cellobiose"/>
    <property type="match status" value="1"/>
</dbReference>
<dbReference type="InterPro" id="IPR051088">
    <property type="entry name" value="PTS_Sugar-EIIC/EIIB"/>
</dbReference>
<keyword evidence="2 9" id="KW-0813">Transport</keyword>
<comment type="subcellular location">
    <subcellularLocation>
        <location evidence="1">Cell membrane</location>
        <topology evidence="1">Multi-pass membrane protein</topology>
    </subcellularLocation>
</comment>
<dbReference type="NCBIfam" id="TIGR00410">
    <property type="entry name" value="lacE"/>
    <property type="match status" value="1"/>
</dbReference>
<keyword evidence="6" id="KW-0812">Transmembrane</keyword>
<evidence type="ECO:0000313" key="11">
    <source>
        <dbReference type="Proteomes" id="UP000249099"/>
    </source>
</evidence>
<dbReference type="PROSITE" id="PS51105">
    <property type="entry name" value="PTS_EIIC_TYPE_3"/>
    <property type="match status" value="1"/>
</dbReference>
<evidence type="ECO:0000256" key="4">
    <source>
        <dbReference type="ARBA" id="ARBA00022597"/>
    </source>
</evidence>
<dbReference type="InterPro" id="IPR004501">
    <property type="entry name" value="PTS_EIIC_3"/>
</dbReference>
<dbReference type="GO" id="GO:0008982">
    <property type="term" value="F:protein-N(PI)-phosphohistidine-sugar phosphotransferase activity"/>
    <property type="evidence" value="ECO:0007669"/>
    <property type="project" value="UniProtKB-UniRule"/>
</dbReference>
<keyword evidence="8 9" id="KW-0472">Membrane</keyword>
<comment type="function">
    <text evidence="9">The phosphoenolpyruvate-dependent sugar phosphotransferase system (PTS), a major carbohydrate active -transport system, catalyzes the phosphorylation of incoming sugar substrates concomitant with their translocation across the cell membrane.</text>
</comment>
<comment type="caution">
    <text evidence="10">The sequence shown here is derived from an EMBL/GenBank/DDBJ whole genome shotgun (WGS) entry which is preliminary data.</text>
</comment>
<accession>A0A328KNJ8</accession>
<dbReference type="RefSeq" id="WP_112789767.1">
    <property type="nucleotide sequence ID" value="NZ_CALFGV010000020.1"/>
</dbReference>
<keyword evidence="7" id="KW-1133">Transmembrane helix</keyword>
<dbReference type="PANTHER" id="PTHR33989">
    <property type="match status" value="1"/>
</dbReference>
<evidence type="ECO:0000313" key="10">
    <source>
        <dbReference type="EMBL" id="RAN65021.1"/>
    </source>
</evidence>
<dbReference type="AlphaFoldDB" id="A0A328KNJ8"/>
<dbReference type="GO" id="GO:0009401">
    <property type="term" value="P:phosphoenolpyruvate-dependent sugar phosphotransferase system"/>
    <property type="evidence" value="ECO:0007669"/>
    <property type="project" value="UniProtKB-KW"/>
</dbReference>
<name>A0A328KNJ8_9LACT</name>
<dbReference type="NCBIfam" id="NF007157">
    <property type="entry name" value="PRK09592.1"/>
    <property type="match status" value="1"/>
</dbReference>
<keyword evidence="4 9" id="KW-0762">Sugar transport</keyword>
<evidence type="ECO:0000256" key="9">
    <source>
        <dbReference type="PIRNR" id="PIRNR006351"/>
    </source>
</evidence>
<evidence type="ECO:0000256" key="5">
    <source>
        <dbReference type="ARBA" id="ARBA00022683"/>
    </source>
</evidence>
<evidence type="ECO:0000256" key="3">
    <source>
        <dbReference type="ARBA" id="ARBA00022475"/>
    </source>
</evidence>
<dbReference type="Proteomes" id="UP000249099">
    <property type="component" value="Unassembled WGS sequence"/>
</dbReference>
<dbReference type="PANTHER" id="PTHR33989:SF8">
    <property type="entry name" value="PERMEASE IIC COMPONENT"/>
    <property type="match status" value="1"/>
</dbReference>
<evidence type="ECO:0000256" key="7">
    <source>
        <dbReference type="ARBA" id="ARBA00022989"/>
    </source>
</evidence>
<evidence type="ECO:0000256" key="2">
    <source>
        <dbReference type="ARBA" id="ARBA00022448"/>
    </source>
</evidence>
<keyword evidence="5" id="KW-0598">Phosphotransferase system</keyword>
<protein>
    <recommendedName>
        <fullName evidence="9">Permease IIC component</fullName>
    </recommendedName>
</protein>
<proteinExistence type="predicted"/>
<keyword evidence="3 9" id="KW-1003">Cell membrane</keyword>
<evidence type="ECO:0000256" key="6">
    <source>
        <dbReference type="ARBA" id="ARBA00022692"/>
    </source>
</evidence>